<organism evidence="1">
    <name type="scientific">Spodoptera frugiperda</name>
    <name type="common">Fall armyworm</name>
    <dbReference type="NCBI Taxonomy" id="7108"/>
    <lineage>
        <taxon>Eukaryota</taxon>
        <taxon>Metazoa</taxon>
        <taxon>Ecdysozoa</taxon>
        <taxon>Arthropoda</taxon>
        <taxon>Hexapoda</taxon>
        <taxon>Insecta</taxon>
        <taxon>Pterygota</taxon>
        <taxon>Neoptera</taxon>
        <taxon>Endopterygota</taxon>
        <taxon>Lepidoptera</taxon>
        <taxon>Glossata</taxon>
        <taxon>Ditrysia</taxon>
        <taxon>Noctuoidea</taxon>
        <taxon>Noctuidae</taxon>
        <taxon>Amphipyrinae</taxon>
        <taxon>Spodoptera</taxon>
    </lineage>
</organism>
<evidence type="ECO:0000313" key="1">
    <source>
        <dbReference type="EMBL" id="SOQ36464.1"/>
    </source>
</evidence>
<sequence length="123" mass="14005">MKLCKANPADLADAFSHYEPDVLTLHYIFFSLFFWNKPVNKQTDHLMRRNKCVAGLLGVRNLRVDVESGIGKIGNWASGNLIQATKHNPSIVSRRFSVRTWYHSGRARLFVPKHGSPTLNDKL</sequence>
<accession>A0A2H1V894</accession>
<dbReference type="AlphaFoldDB" id="A0A2H1V894"/>
<reference evidence="1" key="1">
    <citation type="submission" date="2016-07" db="EMBL/GenBank/DDBJ databases">
        <authorList>
            <person name="Bretaudeau A."/>
        </authorList>
    </citation>
    <scope>NUCLEOTIDE SEQUENCE</scope>
    <source>
        <strain evidence="1">Rice</strain>
        <tissue evidence="1">Whole body</tissue>
    </source>
</reference>
<gene>
    <name evidence="1" type="ORF">SFRICE_016510</name>
</gene>
<name>A0A2H1V894_SPOFR</name>
<protein>
    <submittedName>
        <fullName evidence="1">SFRICE_016510</fullName>
    </submittedName>
</protein>
<proteinExistence type="predicted"/>
<dbReference type="EMBL" id="ODYU01000944">
    <property type="protein sequence ID" value="SOQ36464.1"/>
    <property type="molecule type" value="Genomic_DNA"/>
</dbReference>